<evidence type="ECO:0000313" key="4">
    <source>
        <dbReference type="Proteomes" id="UP000198876"/>
    </source>
</evidence>
<gene>
    <name evidence="3" type="ORF">SAMN04488063_3536</name>
</gene>
<reference evidence="4" key="1">
    <citation type="submission" date="2016-10" db="EMBL/GenBank/DDBJ databases">
        <authorList>
            <person name="Varghese N."/>
            <person name="Submissions S."/>
        </authorList>
    </citation>
    <scope>NUCLEOTIDE SEQUENCE [LARGE SCALE GENOMIC DNA]</scope>
    <source>
        <strain evidence="4">CGMCC 1.7739</strain>
    </source>
</reference>
<dbReference type="AlphaFoldDB" id="A0A1I2WFF2"/>
<evidence type="ECO:0000256" key="1">
    <source>
        <dbReference type="SAM" id="MobiDB-lite"/>
    </source>
</evidence>
<keyword evidence="2" id="KW-0812">Transmembrane</keyword>
<feature type="compositionally biased region" description="Basic residues" evidence="1">
    <location>
        <begin position="55"/>
        <end position="68"/>
    </location>
</feature>
<accession>A0A1I2WFF2</accession>
<evidence type="ECO:0000256" key="2">
    <source>
        <dbReference type="SAM" id="Phobius"/>
    </source>
</evidence>
<organism evidence="3 4">
    <name type="scientific">Halopelagius inordinatus</name>
    <dbReference type="NCBI Taxonomy" id="553467"/>
    <lineage>
        <taxon>Archaea</taxon>
        <taxon>Methanobacteriati</taxon>
        <taxon>Methanobacteriota</taxon>
        <taxon>Stenosarchaea group</taxon>
        <taxon>Halobacteria</taxon>
        <taxon>Halobacteriales</taxon>
        <taxon>Haloferacaceae</taxon>
    </lineage>
</organism>
<keyword evidence="4" id="KW-1185">Reference proteome</keyword>
<name>A0A1I2WFF2_9EURY</name>
<feature type="region of interest" description="Disordered" evidence="1">
    <location>
        <begin position="48"/>
        <end position="68"/>
    </location>
</feature>
<keyword evidence="2" id="KW-0472">Membrane</keyword>
<evidence type="ECO:0000313" key="3">
    <source>
        <dbReference type="EMBL" id="SFH00033.1"/>
    </source>
</evidence>
<dbReference type="RefSeq" id="WP_092893887.1">
    <property type="nucleotide sequence ID" value="NZ_FOOQ01000008.1"/>
</dbReference>
<keyword evidence="2" id="KW-1133">Transmembrane helix</keyword>
<protein>
    <submittedName>
        <fullName evidence="3">Uncharacterized protein</fullName>
    </submittedName>
</protein>
<proteinExistence type="predicted"/>
<dbReference type="EMBL" id="FOOQ01000008">
    <property type="protein sequence ID" value="SFH00033.1"/>
    <property type="molecule type" value="Genomic_DNA"/>
</dbReference>
<sequence>MAMRWKGAAVALFTLCLGSLLLFVPSGTATGLGIALIVIASLSVVTAVTSGSGKSTRRKRGGRGPRRD</sequence>
<feature type="transmembrane region" description="Helical" evidence="2">
    <location>
        <begin position="32"/>
        <end position="53"/>
    </location>
</feature>
<dbReference type="Proteomes" id="UP000198876">
    <property type="component" value="Unassembled WGS sequence"/>
</dbReference>